<protein>
    <submittedName>
        <fullName evidence="2">Uncharacterized protein</fullName>
    </submittedName>
</protein>
<gene>
    <name evidence="2" type="ORF">PLEPLA_LOCUS13755</name>
</gene>
<evidence type="ECO:0000313" key="2">
    <source>
        <dbReference type="EMBL" id="CAB1425822.1"/>
    </source>
</evidence>
<dbReference type="EMBL" id="CADEAL010000836">
    <property type="protein sequence ID" value="CAB1425822.1"/>
    <property type="molecule type" value="Genomic_DNA"/>
</dbReference>
<comment type="caution">
    <text evidence="2">The sequence shown here is derived from an EMBL/GenBank/DDBJ whole genome shotgun (WGS) entry which is preliminary data.</text>
</comment>
<dbReference type="Proteomes" id="UP001153269">
    <property type="component" value="Unassembled WGS sequence"/>
</dbReference>
<feature type="region of interest" description="Disordered" evidence="1">
    <location>
        <begin position="70"/>
        <end position="125"/>
    </location>
</feature>
<dbReference type="AlphaFoldDB" id="A0A9N7YGJ8"/>
<organism evidence="2 3">
    <name type="scientific">Pleuronectes platessa</name>
    <name type="common">European plaice</name>
    <dbReference type="NCBI Taxonomy" id="8262"/>
    <lineage>
        <taxon>Eukaryota</taxon>
        <taxon>Metazoa</taxon>
        <taxon>Chordata</taxon>
        <taxon>Craniata</taxon>
        <taxon>Vertebrata</taxon>
        <taxon>Euteleostomi</taxon>
        <taxon>Actinopterygii</taxon>
        <taxon>Neopterygii</taxon>
        <taxon>Teleostei</taxon>
        <taxon>Neoteleostei</taxon>
        <taxon>Acanthomorphata</taxon>
        <taxon>Carangaria</taxon>
        <taxon>Pleuronectiformes</taxon>
        <taxon>Pleuronectoidei</taxon>
        <taxon>Pleuronectidae</taxon>
        <taxon>Pleuronectes</taxon>
    </lineage>
</organism>
<keyword evidence="3" id="KW-1185">Reference proteome</keyword>
<sequence>MQDAGRPLLCISCPPVLLSSCPPVLLSSHPPVLLSSCPPVLPSSRPPVLLSSCPPVLLSSCPPVLPSPFDSDLAKDLTHGPGRQGPGTNYTNEFTQIPGNSDNEAKQLELQGLLSPNEKQDSITA</sequence>
<accession>A0A9N7YGJ8</accession>
<proteinExistence type="predicted"/>
<name>A0A9N7YGJ8_PLEPL</name>
<evidence type="ECO:0000256" key="1">
    <source>
        <dbReference type="SAM" id="MobiDB-lite"/>
    </source>
</evidence>
<evidence type="ECO:0000313" key="3">
    <source>
        <dbReference type="Proteomes" id="UP001153269"/>
    </source>
</evidence>
<reference evidence="2" key="1">
    <citation type="submission" date="2020-03" db="EMBL/GenBank/DDBJ databases">
        <authorList>
            <person name="Weist P."/>
        </authorList>
    </citation>
    <scope>NUCLEOTIDE SEQUENCE</scope>
</reference>
<feature type="compositionally biased region" description="Polar residues" evidence="1">
    <location>
        <begin position="86"/>
        <end position="102"/>
    </location>
</feature>
<dbReference type="PROSITE" id="PS51257">
    <property type="entry name" value="PROKAR_LIPOPROTEIN"/>
    <property type="match status" value="1"/>
</dbReference>